<evidence type="ECO:0000256" key="1">
    <source>
        <dbReference type="SAM" id="MobiDB-lite"/>
    </source>
</evidence>
<dbReference type="EMBL" id="CP001636">
    <property type="protein sequence ID" value="ACS22911.1"/>
    <property type="molecule type" value="Genomic_DNA"/>
</dbReference>
<evidence type="ECO:0000313" key="3">
    <source>
        <dbReference type="EMBL" id="ACS22911.1"/>
    </source>
</evidence>
<dbReference type="eggNOG" id="ENOG502Z97I">
    <property type="taxonomic scope" value="Bacteria"/>
</dbReference>
<evidence type="ECO:0008006" key="4">
    <source>
        <dbReference type="Google" id="ProtNLM"/>
    </source>
</evidence>
<sequence length="1566" mass="147524" precursor="true">MNKNRKNHGRVASTPVLSSVGLAVLATLMGGGAQAAETSVSAVAGNLTTVTATGHQTVQSAQHSTSNASSTASGQNIGIAVNSPQAGTTNTVTQNLAGASATGNTFSNSIDLSLTGGITEPPAEGAASLGVATNSGVISSSASGNTVALDLDGFSSGSASSTANTISASTTLNSGTSSIAGTVPNDYGSPVPGMANLNYSPIGSSSNALGNIVITSAQQGAGAGSSAVADGNVVSLELGSNGTNAVDSAPALDNNKISATLKGNAATSTAGIQAGSAPAFSGSAVVSNQQLNTSDGGTIHAAGNVGSIIGAAIGSSDAGTANTLQGALSVQGNGITSIAIGNESLGAAGTAGNRIVLGDGMSFAGSTGIAFSDSIAGGLSANVMADLAIFNSQGNVGVSLGSATVGAVISAGAQSMDGGAVAVSGNSVTSAATGNAASSAISSGRNGASFAGTAAIANQQGNFNADVSAITGVSLIGALTGQEDGTINASTVAVTDNRSAATGYGNSISQSLSLEANALPLGGTALLVGSQLPASNMAVGAAVAGNLQGSYSSAVSASNVGSIIGLSADSRGVGGDTVHSSTLTVSGNTQEAVGLSNSASSALSLTGTTAGSGAGVVSVQALDGNSPVWAELAGSTASLHAGTHVADSTLSLANNLQRAVGYGNSASNAMSVAVNSAEVLALGPLASMVNAASGVAVVGTGYGVLNTQSVLGDVSATASGITAPVNALTVLVEGSVRGSSVSNAGNAFVAAAYGNDAASAAKLVLGTGVTSAGSSSIANVTNLQAATGSEITATATGGTVVNTRIDGSVSASTVSTSGNPVQALAFGNRSAGNTLAVTGNTIDAASPTPLGGAVANGSMLLTEAAFSVQNAQTGSGAVTATQRDDLAGSAASVLSSIGGPVSGSTIAANDNTSTAAATSNSAGNGLSIAANGLSGSSALQNFQTTSASVNALIGQAGAAGSPGIPGGPFNYTVTGTMVFGTYDNVTDTWLVSTGTLNVNATGFSADQIAYLIGDGWTPAGPGIYQKNAAGMTLSPTRYGQLSPENGGGTTFVGIAAGIPATAGTANQGGVTAAVGGNVTGSLLSVNSNSTNGSAIGNSASNSMAISANAITAASGQAVATAGVLPAGTGAQGDNALSNMQQVTGESALMSDVHGTFAIDAAPGAAIAGSTLSVSDNSQRGTAVANTAVNSLSVAGTNLSATSALASQQSSTAAVAASSNLELYAPGAVSASSLDLSRNQSASLGVINDVTNALTVVAANVSPVGAAVNAQLVAGTAVGDHVLNNSQTATTSVSSTAATRLYNQDQAAAATTGLVDSAVAVTGNSTTAEASANRAANTVALNAAALQGANAGLANTQASSATVAATASTSATFQLEGSAPETAAALNSGITMDGNNTSALARGNVASNVLNVSAGSGYAALAAAPAGSALGGSTQATAAVLNTQANTGNVSAAGTGTYQVALNGVNAGMAPGATGGTVAITANTVAAQAYGNSVTNAISVTAPAAGRPTAAIGNYQTNSGTIVATATGVSYGIGISGATNGSALRTAGNQVTATAVGNSAASTIAAR</sequence>
<keyword evidence="2" id="KW-0732">Signal</keyword>
<reference evidence="3" key="1">
    <citation type="submission" date="2009-06" db="EMBL/GenBank/DDBJ databases">
        <title>Complete sequence of chromosome 2 of Variovorax paradoxus S110.</title>
        <authorList>
            <consortium name="US DOE Joint Genome Institute"/>
            <person name="Lucas S."/>
            <person name="Copeland A."/>
            <person name="Lapidus A."/>
            <person name="Glavina del Rio T."/>
            <person name="Tice H."/>
            <person name="Bruce D."/>
            <person name="Goodwin L."/>
            <person name="Pitluck S."/>
            <person name="Chertkov O."/>
            <person name="Brettin T."/>
            <person name="Detter J.C."/>
            <person name="Han C."/>
            <person name="Larimer F."/>
            <person name="Land M."/>
            <person name="Hauser L."/>
            <person name="Kyrpides N."/>
            <person name="Ovchinnikova G."/>
            <person name="Orwin P."/>
            <person name="Leadbetter J.R."/>
            <person name="Spain J.C."/>
            <person name="Han J.I."/>
        </authorList>
    </citation>
    <scope>NUCLEOTIDE SEQUENCE</scope>
    <source>
        <strain evidence="3">S110</strain>
    </source>
</reference>
<protein>
    <recommendedName>
        <fullName evidence="4">S-layer family protein</fullName>
    </recommendedName>
</protein>
<name>C5D1Z1_VARPS</name>
<organism evidence="3">
    <name type="scientific">Variovorax paradoxus (strain S110)</name>
    <dbReference type="NCBI Taxonomy" id="543728"/>
    <lineage>
        <taxon>Bacteria</taxon>
        <taxon>Pseudomonadati</taxon>
        <taxon>Pseudomonadota</taxon>
        <taxon>Betaproteobacteria</taxon>
        <taxon>Burkholderiales</taxon>
        <taxon>Comamonadaceae</taxon>
        <taxon>Variovorax</taxon>
    </lineage>
</organism>
<dbReference type="STRING" id="543728.Vapar_6350"/>
<dbReference type="KEGG" id="vap:Vapar_6350"/>
<dbReference type="OrthoDB" id="8827366at2"/>
<accession>C5D1Z1</accession>
<gene>
    <name evidence="3" type="ordered locus">Vapar_6350</name>
</gene>
<feature type="region of interest" description="Disordered" evidence="1">
    <location>
        <begin position="55"/>
        <end position="82"/>
    </location>
</feature>
<dbReference type="HOGENOM" id="CLU_245669_0_0_4"/>
<evidence type="ECO:0000256" key="2">
    <source>
        <dbReference type="SAM" id="SignalP"/>
    </source>
</evidence>
<proteinExistence type="predicted"/>
<feature type="chain" id="PRO_5002947572" description="S-layer family protein" evidence="2">
    <location>
        <begin position="36"/>
        <end position="1566"/>
    </location>
</feature>
<feature type="signal peptide" evidence="2">
    <location>
        <begin position="1"/>
        <end position="35"/>
    </location>
</feature>